<accession>A0A286AD89</accession>
<feature type="domain" description="Glycosyl transferase family 1" evidence="1">
    <location>
        <begin position="200"/>
        <end position="315"/>
    </location>
</feature>
<gene>
    <name evidence="2" type="ORF">SAMN06297358_3565</name>
</gene>
<sequence>MFKKIFKKRDKEAINQTLINNLYQTTYDRHVLISYIVTPFKVENNFLHQNYFTAHLITEAFSELGYNVDVVDFISKTEHINYEKYQVVFGFGYNFEQSFYHKMQNNSIRILFVTGAHEEFQNMMSLKCVEDFYQLSKLWLPSESKVLAASTYYAMHSSDIVVILAESHIYNDFRTRFKNTLCSLNNNIIGAFAGLAPKTAASRTANFLYLSGAYQLAKGLHILLEVVKLRSDLNFYIVLPSLNPELEEYYYEVLHKRKNVFLFKNIRMDSVEMREIIEKCSYTLSPSYVDGLPGGTIEPMSAGLIPIVSKYCGFAKKDFIFEMDELTIDCLMQNIEAVLALSDEYYLQSSNKVKNYTLENFSVASVKDSFKKIMTENLR</sequence>
<name>A0A286AD89_9SPHI</name>
<evidence type="ECO:0000259" key="1">
    <source>
        <dbReference type="Pfam" id="PF00534"/>
    </source>
</evidence>
<proteinExistence type="predicted"/>
<dbReference type="GO" id="GO:0016757">
    <property type="term" value="F:glycosyltransferase activity"/>
    <property type="evidence" value="ECO:0007669"/>
    <property type="project" value="InterPro"/>
</dbReference>
<dbReference type="CDD" id="cd01635">
    <property type="entry name" value="Glycosyltransferase_GTB-type"/>
    <property type="match status" value="1"/>
</dbReference>
<protein>
    <recommendedName>
        <fullName evidence="1">Glycosyl transferase family 1 domain-containing protein</fullName>
    </recommendedName>
</protein>
<dbReference type="Pfam" id="PF00534">
    <property type="entry name" value="Glycos_transf_1"/>
    <property type="match status" value="1"/>
</dbReference>
<dbReference type="Proteomes" id="UP000219281">
    <property type="component" value="Unassembled WGS sequence"/>
</dbReference>
<dbReference type="RefSeq" id="WP_097133364.1">
    <property type="nucleotide sequence ID" value="NZ_OCMT01000004.1"/>
</dbReference>
<dbReference type="AlphaFoldDB" id="A0A286AD89"/>
<dbReference type="SUPFAM" id="SSF53756">
    <property type="entry name" value="UDP-Glycosyltransferase/glycogen phosphorylase"/>
    <property type="match status" value="1"/>
</dbReference>
<dbReference type="Gene3D" id="3.40.50.2000">
    <property type="entry name" value="Glycogen Phosphorylase B"/>
    <property type="match status" value="1"/>
</dbReference>
<dbReference type="OrthoDB" id="5516294at2"/>
<evidence type="ECO:0000313" key="3">
    <source>
        <dbReference type="Proteomes" id="UP000219281"/>
    </source>
</evidence>
<evidence type="ECO:0000313" key="2">
    <source>
        <dbReference type="EMBL" id="SOD19858.1"/>
    </source>
</evidence>
<dbReference type="EMBL" id="OCMT01000004">
    <property type="protein sequence ID" value="SOD19858.1"/>
    <property type="molecule type" value="Genomic_DNA"/>
</dbReference>
<reference evidence="3" key="1">
    <citation type="submission" date="2017-09" db="EMBL/GenBank/DDBJ databases">
        <authorList>
            <person name="Varghese N."/>
            <person name="Submissions S."/>
        </authorList>
    </citation>
    <scope>NUCLEOTIDE SEQUENCE [LARGE SCALE GENOMIC DNA]</scope>
    <source>
        <strain evidence="3">CGMCC 1.12803</strain>
    </source>
</reference>
<dbReference type="InterPro" id="IPR001296">
    <property type="entry name" value="Glyco_trans_1"/>
</dbReference>
<keyword evidence="3" id="KW-1185">Reference proteome</keyword>
<organism evidence="2 3">
    <name type="scientific">Pedobacter xixiisoli</name>
    <dbReference type="NCBI Taxonomy" id="1476464"/>
    <lineage>
        <taxon>Bacteria</taxon>
        <taxon>Pseudomonadati</taxon>
        <taxon>Bacteroidota</taxon>
        <taxon>Sphingobacteriia</taxon>
        <taxon>Sphingobacteriales</taxon>
        <taxon>Sphingobacteriaceae</taxon>
        <taxon>Pedobacter</taxon>
    </lineage>
</organism>